<evidence type="ECO:0000256" key="3">
    <source>
        <dbReference type="ARBA" id="ARBA00011243"/>
    </source>
</evidence>
<dbReference type="InterPro" id="IPR012340">
    <property type="entry name" value="NA-bd_OB-fold"/>
</dbReference>
<dbReference type="Pfam" id="PF00575">
    <property type="entry name" value="S1"/>
    <property type="match status" value="1"/>
</dbReference>
<dbReference type="PANTHER" id="PTHR10602:SF0">
    <property type="entry name" value="EUKARYOTIC TRANSLATION INITIATION FACTOR 2 SUBUNIT 1"/>
    <property type="match status" value="1"/>
</dbReference>
<dbReference type="Gene3D" id="2.40.50.140">
    <property type="entry name" value="Nucleic acid-binding proteins"/>
    <property type="match status" value="1"/>
</dbReference>
<comment type="similarity">
    <text evidence="2">Belongs to the eIF-2-alpha family.</text>
</comment>
<dbReference type="InterPro" id="IPR003029">
    <property type="entry name" value="S1_domain"/>
</dbReference>
<comment type="caution">
    <text evidence="11">The sequence shown here is derived from an EMBL/GenBank/DDBJ whole genome shotgun (WGS) entry which is preliminary data.</text>
</comment>
<evidence type="ECO:0000256" key="9">
    <source>
        <dbReference type="ARBA" id="ARBA00033333"/>
    </source>
</evidence>
<dbReference type="AlphaFoldDB" id="A0A147JZ29"/>
<evidence type="ECO:0000256" key="6">
    <source>
        <dbReference type="ARBA" id="ARBA00022884"/>
    </source>
</evidence>
<name>A0A147JZ29_HADYE</name>
<evidence type="ECO:0000313" key="11">
    <source>
        <dbReference type="EMBL" id="KUO41767.1"/>
    </source>
</evidence>
<proteinExistence type="inferred from homology"/>
<dbReference type="NCBIfam" id="NF003064">
    <property type="entry name" value="PRK03987.1-4"/>
    <property type="match status" value="1"/>
</dbReference>
<accession>A0A147JZ29</accession>
<dbReference type="Gene3D" id="1.10.150.190">
    <property type="entry name" value="Translation initiation factor 2, subunit 1, domain 2"/>
    <property type="match status" value="1"/>
</dbReference>
<dbReference type="NCBIfam" id="NF003062">
    <property type="entry name" value="PRK03987.1-1"/>
    <property type="match status" value="1"/>
</dbReference>
<evidence type="ECO:0000256" key="4">
    <source>
        <dbReference type="ARBA" id="ARBA00013678"/>
    </source>
</evidence>
<comment type="function">
    <text evidence="1">eIF-2 functions in the early steps of protein synthesis by forming a ternary complex with GTP and initiator tRNA.</text>
</comment>
<keyword evidence="7" id="KW-0648">Protein biosynthesis</keyword>
<dbReference type="SUPFAM" id="SSF116742">
    <property type="entry name" value="eIF2alpha middle domain-like"/>
    <property type="match status" value="1"/>
</dbReference>
<evidence type="ECO:0000256" key="7">
    <source>
        <dbReference type="ARBA" id="ARBA00022917"/>
    </source>
</evidence>
<evidence type="ECO:0000256" key="1">
    <source>
        <dbReference type="ARBA" id="ARBA00003323"/>
    </source>
</evidence>
<dbReference type="InterPro" id="IPR024054">
    <property type="entry name" value="TIF2_asu_middle_sf"/>
</dbReference>
<dbReference type="CDD" id="cd04452">
    <property type="entry name" value="S1_IF2_alpha"/>
    <property type="match status" value="1"/>
</dbReference>
<dbReference type="Gene3D" id="3.30.70.1130">
    <property type="entry name" value="EIF_2_alpha"/>
    <property type="match status" value="1"/>
</dbReference>
<evidence type="ECO:0000313" key="12">
    <source>
        <dbReference type="Proteomes" id="UP000074294"/>
    </source>
</evidence>
<evidence type="ECO:0000256" key="5">
    <source>
        <dbReference type="ARBA" id="ARBA00022540"/>
    </source>
</evidence>
<comment type="subunit">
    <text evidence="3">Heterotrimer composed of an alpha, a beta and a gamma chain.</text>
</comment>
<dbReference type="GO" id="GO:0003743">
    <property type="term" value="F:translation initiation factor activity"/>
    <property type="evidence" value="ECO:0007669"/>
    <property type="project" value="UniProtKB-KW"/>
</dbReference>
<dbReference type="Proteomes" id="UP000074294">
    <property type="component" value="Unassembled WGS sequence"/>
</dbReference>
<dbReference type="GO" id="GO:0003723">
    <property type="term" value="F:RNA binding"/>
    <property type="evidence" value="ECO:0007669"/>
    <property type="project" value="UniProtKB-KW"/>
</dbReference>
<dbReference type="EMBL" id="LQMQ01000014">
    <property type="protein sequence ID" value="KUO41767.1"/>
    <property type="molecule type" value="Genomic_DNA"/>
</dbReference>
<dbReference type="STRING" id="1776334.APZ16_00380"/>
<evidence type="ECO:0000259" key="10">
    <source>
        <dbReference type="PROSITE" id="PS50126"/>
    </source>
</evidence>
<dbReference type="FunFam" id="3.30.70.1130:FF:000002">
    <property type="entry name" value="Translation initiation factor 2 subunit alpha"/>
    <property type="match status" value="1"/>
</dbReference>
<dbReference type="SUPFAM" id="SSF50249">
    <property type="entry name" value="Nucleic acid-binding proteins"/>
    <property type="match status" value="1"/>
</dbReference>
<reference evidence="11 12" key="1">
    <citation type="journal article" date="2016" name="Nat. Microbiol.">
        <title>Genomic inference of the metabolism of cosmopolitan subsurface Archaea, Hadesarchaea.</title>
        <authorList>
            <person name="Baker B.J."/>
            <person name="Saw J.H."/>
            <person name="Lind A.E."/>
            <person name="Lazar C.S."/>
            <person name="Hinrichs K.-U."/>
            <person name="Teske A.P."/>
            <person name="Ettema T.J."/>
        </authorList>
    </citation>
    <scope>NUCLEOTIDE SEQUENCE [LARGE SCALE GENOMIC DNA]</scope>
</reference>
<evidence type="ECO:0000256" key="8">
    <source>
        <dbReference type="ARBA" id="ARBA00030860"/>
    </source>
</evidence>
<keyword evidence="6" id="KW-0694">RNA-binding</keyword>
<protein>
    <recommendedName>
        <fullName evidence="4">Translation initiation factor 2 subunit alpha</fullName>
    </recommendedName>
    <alternativeName>
        <fullName evidence="8">aIF2-alpha</fullName>
    </alternativeName>
    <alternativeName>
        <fullName evidence="9">eIF-2-alpha</fullName>
    </alternativeName>
</protein>
<keyword evidence="5" id="KW-0396">Initiation factor</keyword>
<dbReference type="PANTHER" id="PTHR10602">
    <property type="entry name" value="EUKARYOTIC TRANSLATION INITIATION FACTOR 2 SUBUNIT 1"/>
    <property type="match status" value="1"/>
</dbReference>
<organism evidence="11 12">
    <name type="scientific">Hadarchaeum yellowstonense</name>
    <dbReference type="NCBI Taxonomy" id="1776334"/>
    <lineage>
        <taxon>Archaea</taxon>
        <taxon>Methanobacteriati</taxon>
        <taxon>Candidatus Hadarchaeota</taxon>
        <taxon>Candidatus Hadarchaeia</taxon>
        <taxon>Candidatus Hadarchaeales</taxon>
        <taxon>Candidatus Hadarchaeaceae</taxon>
        <taxon>Candidatus Hadarchaeum</taxon>
    </lineage>
</organism>
<dbReference type="FunFam" id="2.40.50.140:FF:000015">
    <property type="entry name" value="Eukaryotic translation initiation factor 2 subunit alpha"/>
    <property type="match status" value="1"/>
</dbReference>
<gene>
    <name evidence="11" type="ORF">APZ16_00380</name>
</gene>
<feature type="domain" description="S1 motif" evidence="10">
    <location>
        <begin position="12"/>
        <end position="83"/>
    </location>
</feature>
<dbReference type="SMART" id="SM00316">
    <property type="entry name" value="S1"/>
    <property type="match status" value="1"/>
</dbReference>
<dbReference type="GO" id="GO:0043022">
    <property type="term" value="F:ribosome binding"/>
    <property type="evidence" value="ECO:0007669"/>
    <property type="project" value="TreeGrafter"/>
</dbReference>
<dbReference type="InterPro" id="IPR044126">
    <property type="entry name" value="S1_IF2_alpha"/>
</dbReference>
<dbReference type="InterPro" id="IPR011488">
    <property type="entry name" value="TIF_2_asu"/>
</dbReference>
<dbReference type="Pfam" id="PF07541">
    <property type="entry name" value="EIF_2_alpha"/>
    <property type="match status" value="1"/>
</dbReference>
<dbReference type="PROSITE" id="PS50126">
    <property type="entry name" value="S1"/>
    <property type="match status" value="1"/>
</dbReference>
<evidence type="ECO:0000256" key="2">
    <source>
        <dbReference type="ARBA" id="ARBA00007223"/>
    </source>
</evidence>
<dbReference type="InterPro" id="IPR024055">
    <property type="entry name" value="TIF2_asu_C"/>
</dbReference>
<dbReference type="SUPFAM" id="SSF110993">
    <property type="entry name" value="eIF-2-alpha, C-terminal domain"/>
    <property type="match status" value="1"/>
</dbReference>
<sequence>MVRYRSEWPAVGELVMCTVTKVFPQGAFVTLDEYGGKEGMVHLSEVASGWIKNIRDHVRENQKVVCKVLAVDPARQHVDLSIRRVKDSERRWKAQRVKLNQRAEKLLELAASRLGKTLDQAYEEIGFKLQEKFGDLHSAMEAAARDSNSLVGLADDSWVKAITELAKASIQSPSYKVSGYVILSSLAPNGVEIIKSAMINARDSVRDENTNVDLYYVGAPRYRIEVTAPSYKAAESAMQRAVELMIEAVTKAGGRGEFQRAD</sequence>